<dbReference type="InterPro" id="IPR036412">
    <property type="entry name" value="HAD-like_sf"/>
</dbReference>
<gene>
    <name evidence="5" type="ORF">Helico4rc_1380</name>
</gene>
<dbReference type="Gene3D" id="1.10.150.240">
    <property type="entry name" value="Putative phosphatase, domain 2"/>
    <property type="match status" value="1"/>
</dbReference>
<dbReference type="EC" id="3.1.3.18" evidence="4"/>
<proteinExistence type="inferred from homology"/>
<dbReference type="InterPro" id="IPR041492">
    <property type="entry name" value="HAD_2"/>
</dbReference>
<dbReference type="SUPFAM" id="SSF56784">
    <property type="entry name" value="HAD-like"/>
    <property type="match status" value="1"/>
</dbReference>
<dbReference type="InterPro" id="IPR023198">
    <property type="entry name" value="PGP-like_dom2"/>
</dbReference>
<dbReference type="Pfam" id="PF13419">
    <property type="entry name" value="HAD_2"/>
    <property type="match status" value="1"/>
</dbReference>
<evidence type="ECO:0000256" key="2">
    <source>
        <dbReference type="ARBA" id="ARBA00004818"/>
    </source>
</evidence>
<comment type="pathway">
    <text evidence="2">Organic acid metabolism; glycolate biosynthesis; glycolate from 2-phosphoglycolate: step 1/1.</text>
</comment>
<dbReference type="SFLD" id="SFLDS00003">
    <property type="entry name" value="Haloacid_Dehalogenase"/>
    <property type="match status" value="1"/>
</dbReference>
<keyword evidence="5" id="KW-0378">Hydrolase</keyword>
<dbReference type="EMBL" id="MN577567">
    <property type="protein sequence ID" value="QGT50018.1"/>
    <property type="molecule type" value="Genomic_DNA"/>
</dbReference>
<reference evidence="5" key="1">
    <citation type="journal article" date="2020" name="J. ISSAAS">
        <title>Lactobacilli and other gastrointestinal microbiota of Peromyscus leucopus, reservoir host for agents of Lyme disease and other zoonoses in North America.</title>
        <authorList>
            <person name="Milovic A."/>
            <person name="Bassam K."/>
            <person name="Shao H."/>
            <person name="Chatzistamou I."/>
            <person name="Tufts D.M."/>
            <person name="Diuk-Wasser M."/>
            <person name="Barbour A.G."/>
        </authorList>
    </citation>
    <scope>NUCLEOTIDE SEQUENCE</scope>
    <source>
        <strain evidence="5">LL4</strain>
    </source>
</reference>
<dbReference type="PANTHER" id="PTHR43434:SF1">
    <property type="entry name" value="PHOSPHOGLYCOLATE PHOSPHATASE"/>
    <property type="match status" value="1"/>
</dbReference>
<dbReference type="SFLD" id="SFLDG01129">
    <property type="entry name" value="C1.5:_HAD__Beta-PGM__Phosphata"/>
    <property type="match status" value="1"/>
</dbReference>
<evidence type="ECO:0000256" key="1">
    <source>
        <dbReference type="ARBA" id="ARBA00000830"/>
    </source>
</evidence>
<dbReference type="GO" id="GO:0005829">
    <property type="term" value="C:cytosol"/>
    <property type="evidence" value="ECO:0007669"/>
    <property type="project" value="TreeGrafter"/>
</dbReference>
<dbReference type="AlphaFoldDB" id="A0A650ELL5"/>
<sequence>MGEKSKKTGIILFDLDGTLIDSTAAIYASFCEAFERMGENPPSLESVKSCIGHTLEDMFLQNNVPSGLVSEYVEHYRKHYRLMMEEGTKLLDGVKDAIERAYEMAYLGVVTTKRGDFSRILLDRFGVGKYFDTMIGIESVDYPKPNAQPILKAIHAIESQHGIIQPERIFMVGDTPLDLIAAKNAKIQSVGVLCGYGKATDMRDLTPFLCEHVLDAVDCIAQRLIF</sequence>
<dbReference type="GO" id="GO:0006281">
    <property type="term" value="P:DNA repair"/>
    <property type="evidence" value="ECO:0007669"/>
    <property type="project" value="TreeGrafter"/>
</dbReference>
<protein>
    <recommendedName>
        <fullName evidence="4">phosphoglycolate phosphatase</fullName>
        <ecNumber evidence="4">3.1.3.18</ecNumber>
    </recommendedName>
</protein>
<dbReference type="GO" id="GO:0008967">
    <property type="term" value="F:phosphoglycolate phosphatase activity"/>
    <property type="evidence" value="ECO:0007669"/>
    <property type="project" value="UniProtKB-EC"/>
</dbReference>
<comment type="catalytic activity">
    <reaction evidence="1">
        <text>2-phosphoglycolate + H2O = glycolate + phosphate</text>
        <dbReference type="Rhea" id="RHEA:14369"/>
        <dbReference type="ChEBI" id="CHEBI:15377"/>
        <dbReference type="ChEBI" id="CHEBI:29805"/>
        <dbReference type="ChEBI" id="CHEBI:43474"/>
        <dbReference type="ChEBI" id="CHEBI:58033"/>
        <dbReference type="EC" id="3.1.3.18"/>
    </reaction>
</comment>
<accession>A0A650ELL5</accession>
<dbReference type="InterPro" id="IPR050155">
    <property type="entry name" value="HAD-like_hydrolase_sf"/>
</dbReference>
<dbReference type="Gene3D" id="3.40.50.1000">
    <property type="entry name" value="HAD superfamily/HAD-like"/>
    <property type="match status" value="1"/>
</dbReference>
<dbReference type="InterPro" id="IPR023214">
    <property type="entry name" value="HAD_sf"/>
</dbReference>
<comment type="similarity">
    <text evidence="3">Belongs to the HAD-like hydrolase superfamily. CbbY/CbbZ/Gph/YieH family.</text>
</comment>
<organism evidence="5">
    <name type="scientific">uncultured Helicobacter sp</name>
    <dbReference type="NCBI Taxonomy" id="175537"/>
    <lineage>
        <taxon>Bacteria</taxon>
        <taxon>Pseudomonadati</taxon>
        <taxon>Campylobacterota</taxon>
        <taxon>Epsilonproteobacteria</taxon>
        <taxon>Campylobacterales</taxon>
        <taxon>Helicobacteraceae</taxon>
        <taxon>Helicobacter</taxon>
        <taxon>environmental samples</taxon>
    </lineage>
</organism>
<dbReference type="PANTHER" id="PTHR43434">
    <property type="entry name" value="PHOSPHOGLYCOLATE PHOSPHATASE"/>
    <property type="match status" value="1"/>
</dbReference>
<evidence type="ECO:0000313" key="5">
    <source>
        <dbReference type="EMBL" id="QGT50018.1"/>
    </source>
</evidence>
<evidence type="ECO:0000256" key="4">
    <source>
        <dbReference type="ARBA" id="ARBA00013078"/>
    </source>
</evidence>
<name>A0A650ELL5_9HELI</name>
<evidence type="ECO:0000256" key="3">
    <source>
        <dbReference type="ARBA" id="ARBA00006171"/>
    </source>
</evidence>